<dbReference type="EMBL" id="FRFG01000066">
    <property type="protein sequence ID" value="SHO58524.1"/>
    <property type="molecule type" value="Genomic_DNA"/>
</dbReference>
<evidence type="ECO:0000256" key="1">
    <source>
        <dbReference type="PIRSR" id="PIRSR605502-1"/>
    </source>
</evidence>
<gene>
    <name evidence="2" type="ORF">VQ7734_04296</name>
</gene>
<feature type="binding site" evidence="1">
    <location>
        <position position="218"/>
    </location>
    <ligand>
        <name>Mg(2+)</name>
        <dbReference type="ChEBI" id="CHEBI:18420"/>
        <label>1</label>
    </ligand>
</feature>
<sequence length="272" mass="30219">MIGGIIGDIAGSLLEGAQLRTYNLNEAKMFCAKAHPTDDSVLLAATAHAMLDGSDDFGLYYQIYAETFSDCKYGPSFSHWIRTGKPSDSSYTNGPAARAGVIGYLDNEDEVLLLAKKSAEATHSHQEAIDGAQAVAWCVWAMRKRISAQEICEELYQKWNYYVDQTHSHNLVKMRSEAVTSDASAVTTVPLAIFIALYQSHNVETAIRACQFVGGDTDTLACMSGLIKSQQYAPSPQWEHMSKQILWRKAPRILQTVQEFEMRFDDSKSLPF</sequence>
<name>A0A1M7Z108_9VIBR</name>
<dbReference type="GO" id="GO:0046872">
    <property type="term" value="F:metal ion binding"/>
    <property type="evidence" value="ECO:0007669"/>
    <property type="project" value="UniProtKB-KW"/>
</dbReference>
<organism evidence="2 3">
    <name type="scientific">Vibrio quintilis</name>
    <dbReference type="NCBI Taxonomy" id="1117707"/>
    <lineage>
        <taxon>Bacteria</taxon>
        <taxon>Pseudomonadati</taxon>
        <taxon>Pseudomonadota</taxon>
        <taxon>Gammaproteobacteria</taxon>
        <taxon>Vibrionales</taxon>
        <taxon>Vibrionaceae</taxon>
        <taxon>Vibrio</taxon>
    </lineage>
</organism>
<feature type="binding site" evidence="1">
    <location>
        <position position="216"/>
    </location>
    <ligand>
        <name>Mg(2+)</name>
        <dbReference type="ChEBI" id="CHEBI:18420"/>
        <label>1</label>
    </ligand>
</feature>
<feature type="binding site" evidence="1">
    <location>
        <position position="39"/>
    </location>
    <ligand>
        <name>Mg(2+)</name>
        <dbReference type="ChEBI" id="CHEBI:18420"/>
        <label>1</label>
    </ligand>
</feature>
<dbReference type="AlphaFoldDB" id="A0A1M7Z108"/>
<feature type="binding site" evidence="1">
    <location>
        <position position="37"/>
    </location>
    <ligand>
        <name>Mg(2+)</name>
        <dbReference type="ChEBI" id="CHEBI:18420"/>
        <label>1</label>
    </ligand>
</feature>
<evidence type="ECO:0000313" key="3">
    <source>
        <dbReference type="Proteomes" id="UP000184600"/>
    </source>
</evidence>
<keyword evidence="1" id="KW-0479">Metal-binding</keyword>
<dbReference type="RefSeq" id="WP_073585968.1">
    <property type="nucleotide sequence ID" value="NZ_AP024897.1"/>
</dbReference>
<dbReference type="Gene3D" id="1.10.4080.10">
    <property type="entry name" value="ADP-ribosylation/Crystallin J1"/>
    <property type="match status" value="1"/>
</dbReference>
<dbReference type="Pfam" id="PF03747">
    <property type="entry name" value="ADP_ribosyl_GH"/>
    <property type="match status" value="1"/>
</dbReference>
<dbReference type="GO" id="GO:0016787">
    <property type="term" value="F:hydrolase activity"/>
    <property type="evidence" value="ECO:0007669"/>
    <property type="project" value="UniProtKB-KW"/>
</dbReference>
<protein>
    <submittedName>
        <fullName evidence="2">ADP-ribosylglycohydrolase</fullName>
    </submittedName>
</protein>
<proteinExistence type="predicted"/>
<feature type="binding site" evidence="1">
    <location>
        <position position="219"/>
    </location>
    <ligand>
        <name>Mg(2+)</name>
        <dbReference type="ChEBI" id="CHEBI:18420"/>
        <label>1</label>
    </ligand>
</feature>
<dbReference type="STRING" id="1117707.VQ7734_04296"/>
<keyword evidence="1" id="KW-0460">Magnesium</keyword>
<dbReference type="Proteomes" id="UP000184600">
    <property type="component" value="Unassembled WGS sequence"/>
</dbReference>
<dbReference type="OrthoDB" id="9798107at2"/>
<feature type="binding site" evidence="1">
    <location>
        <position position="38"/>
    </location>
    <ligand>
        <name>Mg(2+)</name>
        <dbReference type="ChEBI" id="CHEBI:18420"/>
        <label>1</label>
    </ligand>
</feature>
<dbReference type="SUPFAM" id="SSF101478">
    <property type="entry name" value="ADP-ribosylglycohydrolase"/>
    <property type="match status" value="1"/>
</dbReference>
<evidence type="ECO:0000313" key="2">
    <source>
        <dbReference type="EMBL" id="SHO58524.1"/>
    </source>
</evidence>
<comment type="cofactor">
    <cofactor evidence="1">
        <name>Mg(2+)</name>
        <dbReference type="ChEBI" id="CHEBI:18420"/>
    </cofactor>
    <text evidence="1">Binds 2 magnesium ions per subunit.</text>
</comment>
<reference evidence="3" key="1">
    <citation type="submission" date="2016-12" db="EMBL/GenBank/DDBJ databases">
        <authorList>
            <person name="Rodrigo-Torres L."/>
            <person name="Arahal R.D."/>
            <person name="Lucena T."/>
        </authorList>
    </citation>
    <scope>NUCLEOTIDE SEQUENCE [LARGE SCALE GENOMIC DNA]</scope>
</reference>
<accession>A0A1M7Z108</accession>
<dbReference type="InterPro" id="IPR005502">
    <property type="entry name" value="Ribosyl_crysJ1"/>
</dbReference>
<keyword evidence="3" id="KW-1185">Reference proteome</keyword>
<keyword evidence="2" id="KW-0378">Hydrolase</keyword>
<dbReference type="InterPro" id="IPR036705">
    <property type="entry name" value="Ribosyl_crysJ1_sf"/>
</dbReference>